<dbReference type="GO" id="GO:0005524">
    <property type="term" value="F:ATP binding"/>
    <property type="evidence" value="ECO:0007669"/>
    <property type="project" value="UniProtKB-UniRule"/>
</dbReference>
<feature type="domain" description="Protein kinase" evidence="5">
    <location>
        <begin position="19"/>
        <end position="284"/>
    </location>
</feature>
<dbReference type="STRING" id="1555241.A0A4P9X642"/>
<dbReference type="InterPro" id="IPR017441">
    <property type="entry name" value="Protein_kinase_ATP_BS"/>
</dbReference>
<dbReference type="FunFam" id="1.10.510.10:FF:000571">
    <property type="entry name" value="Maternal embryonic leucine zipper kinase"/>
    <property type="match status" value="1"/>
</dbReference>
<dbReference type="AlphaFoldDB" id="A0A4P9X642"/>
<dbReference type="Proteomes" id="UP000274922">
    <property type="component" value="Unassembled WGS sequence"/>
</dbReference>
<dbReference type="PROSITE" id="PS50011">
    <property type="entry name" value="PROTEIN_KINASE_DOM"/>
    <property type="match status" value="1"/>
</dbReference>
<dbReference type="PIRSF" id="PIRSF000654">
    <property type="entry name" value="Integrin-linked_kinase"/>
    <property type="match status" value="1"/>
</dbReference>
<dbReference type="InterPro" id="IPR000719">
    <property type="entry name" value="Prot_kinase_dom"/>
</dbReference>
<dbReference type="FunFam" id="3.30.200.20:FF:000042">
    <property type="entry name" value="Aurora kinase A"/>
    <property type="match status" value="1"/>
</dbReference>
<evidence type="ECO:0000259" key="5">
    <source>
        <dbReference type="PROSITE" id="PS50011"/>
    </source>
</evidence>
<keyword evidence="2 3" id="KW-0067">ATP-binding</keyword>
<dbReference type="OrthoDB" id="541276at2759"/>
<dbReference type="CDD" id="cd14003">
    <property type="entry name" value="STKc_AMPK-like"/>
    <property type="match status" value="1"/>
</dbReference>
<dbReference type="EMBL" id="ML014214">
    <property type="protein sequence ID" value="RKP00461.1"/>
    <property type="molecule type" value="Genomic_DNA"/>
</dbReference>
<evidence type="ECO:0000256" key="2">
    <source>
        <dbReference type="ARBA" id="ARBA00022840"/>
    </source>
</evidence>
<dbReference type="InterPro" id="IPR008271">
    <property type="entry name" value="Ser/Thr_kinase_AS"/>
</dbReference>
<dbReference type="PROSITE" id="PS00108">
    <property type="entry name" value="PROTEIN_KINASE_ST"/>
    <property type="match status" value="1"/>
</dbReference>
<evidence type="ECO:0000256" key="1">
    <source>
        <dbReference type="ARBA" id="ARBA00022741"/>
    </source>
</evidence>
<keyword evidence="4" id="KW-0723">Serine/threonine-protein kinase</keyword>
<dbReference type="GO" id="GO:0005737">
    <property type="term" value="C:cytoplasm"/>
    <property type="evidence" value="ECO:0007669"/>
    <property type="project" value="TreeGrafter"/>
</dbReference>
<keyword evidence="4" id="KW-0418">Kinase</keyword>
<name>A0A4P9X642_9FUNG</name>
<protein>
    <recommendedName>
        <fullName evidence="5">Protein kinase domain-containing protein</fullName>
    </recommendedName>
</protein>
<dbReference type="Pfam" id="PF00069">
    <property type="entry name" value="Pkinase"/>
    <property type="match status" value="1"/>
</dbReference>
<keyword evidence="1 3" id="KW-0547">Nucleotide-binding</keyword>
<evidence type="ECO:0000313" key="6">
    <source>
        <dbReference type="EMBL" id="RKP00461.1"/>
    </source>
</evidence>
<dbReference type="SUPFAM" id="SSF56112">
    <property type="entry name" value="Protein kinase-like (PK-like)"/>
    <property type="match status" value="1"/>
</dbReference>
<accession>A0A4P9X642</accession>
<evidence type="ECO:0000256" key="4">
    <source>
        <dbReference type="RuleBase" id="RU000304"/>
    </source>
</evidence>
<keyword evidence="7" id="KW-1185">Reference proteome</keyword>
<comment type="similarity">
    <text evidence="4">Belongs to the protein kinase superfamily.</text>
</comment>
<keyword evidence="4" id="KW-0808">Transferase</keyword>
<feature type="binding site" evidence="3">
    <location>
        <position position="48"/>
    </location>
    <ligand>
        <name>ATP</name>
        <dbReference type="ChEBI" id="CHEBI:30616"/>
    </ligand>
</feature>
<dbReference type="PANTHER" id="PTHR24346">
    <property type="entry name" value="MAP/MICROTUBULE AFFINITY-REGULATING KINASE"/>
    <property type="match status" value="1"/>
</dbReference>
<evidence type="ECO:0000256" key="3">
    <source>
        <dbReference type="PROSITE-ProRule" id="PRU10141"/>
    </source>
</evidence>
<dbReference type="GO" id="GO:0035556">
    <property type="term" value="P:intracellular signal transduction"/>
    <property type="evidence" value="ECO:0007669"/>
    <property type="project" value="TreeGrafter"/>
</dbReference>
<reference evidence="7" key="1">
    <citation type="journal article" date="2018" name="Nat. Microbiol.">
        <title>Leveraging single-cell genomics to expand the fungal tree of life.</title>
        <authorList>
            <person name="Ahrendt S.R."/>
            <person name="Quandt C.A."/>
            <person name="Ciobanu D."/>
            <person name="Clum A."/>
            <person name="Salamov A."/>
            <person name="Andreopoulos B."/>
            <person name="Cheng J.F."/>
            <person name="Woyke T."/>
            <person name="Pelin A."/>
            <person name="Henrissat B."/>
            <person name="Reynolds N.K."/>
            <person name="Benny G.L."/>
            <person name="Smith M.E."/>
            <person name="James T.Y."/>
            <person name="Grigoriev I.V."/>
        </authorList>
    </citation>
    <scope>NUCLEOTIDE SEQUENCE [LARGE SCALE GENOMIC DNA]</scope>
    <source>
        <strain evidence="7">ATCC 52028</strain>
    </source>
</reference>
<evidence type="ECO:0000313" key="7">
    <source>
        <dbReference type="Proteomes" id="UP000274922"/>
    </source>
</evidence>
<proteinExistence type="inferred from homology"/>
<organism evidence="6 7">
    <name type="scientific">Caulochytrium protostelioides</name>
    <dbReference type="NCBI Taxonomy" id="1555241"/>
    <lineage>
        <taxon>Eukaryota</taxon>
        <taxon>Fungi</taxon>
        <taxon>Fungi incertae sedis</taxon>
        <taxon>Chytridiomycota</taxon>
        <taxon>Chytridiomycota incertae sedis</taxon>
        <taxon>Chytridiomycetes</taxon>
        <taxon>Caulochytriales</taxon>
        <taxon>Caulochytriaceae</taxon>
        <taxon>Caulochytrium</taxon>
    </lineage>
</organism>
<sequence length="284" mass="31755">MPARPTTPGSGEARLDSQFSIERTLGEGSFGKIKLALHLATNERVALKCLDRSRIEREAGSSERVIREILLLRHLRHPNLNRMLQVIQTKRMVYLVLEYEPNGDLLALIRRVGALSEDRARLIFRELLAGVAYCHARKIVHRDLKPENIMLDAHDHVKIIDFGFANVLDEADGDGDAATGSSTRPLSTFCGSLAYASPELLQNQQYEGAPVDVWSLGIILYVMLVGTLPYDESNPSRMYGQILSGHIPLPPTMSPALQRLMSAMLHRQPEQRPTTQQLCADPWV</sequence>
<dbReference type="SMART" id="SM00220">
    <property type="entry name" value="S_TKc"/>
    <property type="match status" value="1"/>
</dbReference>
<dbReference type="PANTHER" id="PTHR24346:SF30">
    <property type="entry name" value="MATERNAL EMBRYONIC LEUCINE ZIPPER KINASE"/>
    <property type="match status" value="1"/>
</dbReference>
<dbReference type="GO" id="GO:0004674">
    <property type="term" value="F:protein serine/threonine kinase activity"/>
    <property type="evidence" value="ECO:0007669"/>
    <property type="project" value="UniProtKB-KW"/>
</dbReference>
<gene>
    <name evidence="6" type="ORF">CXG81DRAFT_13208</name>
</gene>
<dbReference type="InterPro" id="IPR011009">
    <property type="entry name" value="Kinase-like_dom_sf"/>
</dbReference>
<feature type="non-terminal residue" evidence="6">
    <location>
        <position position="284"/>
    </location>
</feature>
<dbReference type="Gene3D" id="1.10.510.10">
    <property type="entry name" value="Transferase(Phosphotransferase) domain 1"/>
    <property type="match status" value="1"/>
</dbReference>
<dbReference type="PROSITE" id="PS00107">
    <property type="entry name" value="PROTEIN_KINASE_ATP"/>
    <property type="match status" value="1"/>
</dbReference>